<evidence type="ECO:0000256" key="10">
    <source>
        <dbReference type="ARBA" id="ARBA00023268"/>
    </source>
</evidence>
<dbReference type="Proteomes" id="UP000516013">
    <property type="component" value="Chromosome"/>
</dbReference>
<dbReference type="FunFam" id="1.10.3810.10:FF:000001">
    <property type="entry name" value="Penicillin-binding protein 1A"/>
    <property type="match status" value="1"/>
</dbReference>
<evidence type="ECO:0000256" key="11">
    <source>
        <dbReference type="ARBA" id="ARBA00023316"/>
    </source>
</evidence>
<dbReference type="Gene3D" id="1.10.3810.10">
    <property type="entry name" value="Biosynthetic peptidoglycan transglycosylase-like"/>
    <property type="match status" value="1"/>
</dbReference>
<keyword evidence="15" id="KW-0812">Transmembrane</keyword>
<evidence type="ECO:0000256" key="8">
    <source>
        <dbReference type="ARBA" id="ARBA00022960"/>
    </source>
</evidence>
<dbReference type="GO" id="GO:0009252">
    <property type="term" value="P:peptidoglycan biosynthetic process"/>
    <property type="evidence" value="ECO:0007669"/>
    <property type="project" value="UniProtKB-KW"/>
</dbReference>
<dbReference type="RefSeq" id="WP_187706789.1">
    <property type="nucleotide sequence ID" value="NZ_CP060822.1"/>
</dbReference>
<dbReference type="GO" id="GO:0009002">
    <property type="term" value="F:serine-type D-Ala-D-Ala carboxypeptidase activity"/>
    <property type="evidence" value="ECO:0007669"/>
    <property type="project" value="UniProtKB-EC"/>
</dbReference>
<dbReference type="KEGG" id="ccur:IAR63_04845"/>
<dbReference type="InterPro" id="IPR036950">
    <property type="entry name" value="PBP_transglycosylase"/>
</dbReference>
<evidence type="ECO:0000256" key="9">
    <source>
        <dbReference type="ARBA" id="ARBA00022984"/>
    </source>
</evidence>
<accession>A0A7H0F2W3</accession>
<dbReference type="PANTHER" id="PTHR32282:SF33">
    <property type="entry name" value="PEPTIDOGLYCAN GLYCOSYLTRANSFERASE"/>
    <property type="match status" value="1"/>
</dbReference>
<dbReference type="InterPro" id="IPR001460">
    <property type="entry name" value="PCN-bd_Tpept"/>
</dbReference>
<evidence type="ECO:0000259" key="17">
    <source>
        <dbReference type="Pfam" id="PF00912"/>
    </source>
</evidence>
<sequence>MSSRIFTNKNSQEQVSPGFEFFKGVGQVAGATLLSVTLLSSSIIAGSLVGLAISFRNLPDVRQLRSFSPTETTFIYDIKGKLLASIHGEANRQVVPLDRISPNLKRAVLASEDGHFYSHHGINPSGVGRALVVNLVAGGVKEGGSTITMQLVKNLFLSHKRAFTRKLAEAVLAIRLEQILEKNEILEMYLNQVYWGHNNYGAQTAARTYFNKSAELLTLGESAMMAGLIQAPEEFSPFVSMKKAKQKQREVLGRMRELDWITPKEYDQAINEKITLGRIRSFQGSALPYISNTVAQELARRFGRDALLKGGMRVQTTVDAKFQIMAESTVSRWHQDLLSKGLRKNQIALVAIDPRTHFVKALVGGVDAKASEFNRATQAQRQPGSSFKPFVYYAAFATGKYTPDSTILDAPVSYRDGNGWYYPRNYDGGFSGAMSIRTALAQSRNIPVIKLGKSIGMNKVVETCRTLGITSPMEPVTSLPLGAIGVTPLEMASAYATFANYGWQSPATVIVRITDSSGNVILDNTPKPQRVLDSWASAATIDIMQSVVTSGTGKGAALGRPSAGKTGTTSSEKDIWYVGTVPQLTTAVWVGRDDNLQLSSGATGGGMVAPIWRDFMVQALENVPVENFKSPSQFPRPKSN</sequence>
<evidence type="ECO:0000256" key="6">
    <source>
        <dbReference type="ARBA" id="ARBA00022679"/>
    </source>
</evidence>
<evidence type="ECO:0000256" key="15">
    <source>
        <dbReference type="SAM" id="Phobius"/>
    </source>
</evidence>
<feature type="transmembrane region" description="Helical" evidence="15">
    <location>
        <begin position="28"/>
        <end position="55"/>
    </location>
</feature>
<evidence type="ECO:0000256" key="3">
    <source>
        <dbReference type="ARBA" id="ARBA00022645"/>
    </source>
</evidence>
<dbReference type="InterPro" id="IPR012338">
    <property type="entry name" value="Beta-lactam/transpept-like"/>
</dbReference>
<keyword evidence="6" id="KW-0808">Transferase</keyword>
<reference evidence="18 19" key="1">
    <citation type="submission" date="2020-08" db="EMBL/GenBank/DDBJ databases">
        <title>Complete genome sequence of Raphidiopsis curvispora isolated from drinking water reservoir in South Korea.</title>
        <authorList>
            <person name="Jeong J."/>
        </authorList>
    </citation>
    <scope>NUCLEOTIDE SEQUENCE [LARGE SCALE GENOMIC DNA]</scope>
    <source>
        <strain evidence="18 19">GIHE-G1</strain>
    </source>
</reference>
<keyword evidence="15" id="KW-0472">Membrane</keyword>
<evidence type="ECO:0000256" key="14">
    <source>
        <dbReference type="SAM" id="MobiDB-lite"/>
    </source>
</evidence>
<dbReference type="Pfam" id="PF00905">
    <property type="entry name" value="Transpeptidase"/>
    <property type="match status" value="1"/>
</dbReference>
<feature type="domain" description="Glycosyl transferase family 51" evidence="17">
    <location>
        <begin position="80"/>
        <end position="255"/>
    </location>
</feature>
<dbReference type="Pfam" id="PF00912">
    <property type="entry name" value="Transgly"/>
    <property type="match status" value="1"/>
</dbReference>
<keyword evidence="15" id="KW-1133">Transmembrane helix</keyword>
<keyword evidence="5" id="KW-0328">Glycosyltransferase</keyword>
<dbReference type="SUPFAM" id="SSF56601">
    <property type="entry name" value="beta-lactamase/transpeptidase-like"/>
    <property type="match status" value="1"/>
</dbReference>
<feature type="domain" description="Penicillin-binding protein transpeptidase" evidence="16">
    <location>
        <begin position="348"/>
        <end position="616"/>
    </location>
</feature>
<dbReference type="GO" id="GO:0008955">
    <property type="term" value="F:peptidoglycan glycosyltransferase activity"/>
    <property type="evidence" value="ECO:0007669"/>
    <property type="project" value="UniProtKB-EC"/>
</dbReference>
<evidence type="ECO:0000256" key="5">
    <source>
        <dbReference type="ARBA" id="ARBA00022676"/>
    </source>
</evidence>
<keyword evidence="11" id="KW-0961">Cell wall biogenesis/degradation</keyword>
<evidence type="ECO:0000256" key="2">
    <source>
        <dbReference type="ARBA" id="ARBA00007739"/>
    </source>
</evidence>
<dbReference type="GO" id="GO:0006508">
    <property type="term" value="P:proteolysis"/>
    <property type="evidence" value="ECO:0007669"/>
    <property type="project" value="UniProtKB-KW"/>
</dbReference>
<dbReference type="GO" id="GO:0030288">
    <property type="term" value="C:outer membrane-bounded periplasmic space"/>
    <property type="evidence" value="ECO:0007669"/>
    <property type="project" value="TreeGrafter"/>
</dbReference>
<protein>
    <submittedName>
        <fullName evidence="18">Penicillin-binding protein</fullName>
    </submittedName>
</protein>
<keyword evidence="9" id="KW-0573">Peptidoglycan synthesis</keyword>
<keyword evidence="19" id="KW-1185">Reference proteome</keyword>
<evidence type="ECO:0000259" key="16">
    <source>
        <dbReference type="Pfam" id="PF00905"/>
    </source>
</evidence>
<dbReference type="AlphaFoldDB" id="A0A7H0F2W3"/>
<comment type="catalytic activity">
    <reaction evidence="12">
        <text>Preferential cleavage: (Ac)2-L-Lys-D-Ala-|-D-Ala. Also transpeptidation of peptidyl-alanyl moieties that are N-acyl substituents of D-alanine.</text>
        <dbReference type="EC" id="3.4.16.4"/>
    </reaction>
</comment>
<keyword evidence="4" id="KW-0645">Protease</keyword>
<comment type="catalytic activity">
    <reaction evidence="13">
        <text>[GlcNAc-(1-&gt;4)-Mur2Ac(oyl-L-Ala-gamma-D-Glu-L-Lys-D-Ala-D-Ala)](n)-di-trans,octa-cis-undecaprenyl diphosphate + beta-D-GlcNAc-(1-&gt;4)-Mur2Ac(oyl-L-Ala-gamma-D-Glu-L-Lys-D-Ala-D-Ala)-di-trans,octa-cis-undecaprenyl diphosphate = [GlcNAc-(1-&gt;4)-Mur2Ac(oyl-L-Ala-gamma-D-Glu-L-Lys-D-Ala-D-Ala)](n+1)-di-trans,octa-cis-undecaprenyl diphosphate + di-trans,octa-cis-undecaprenyl diphosphate + H(+)</text>
        <dbReference type="Rhea" id="RHEA:23708"/>
        <dbReference type="Rhea" id="RHEA-COMP:9602"/>
        <dbReference type="Rhea" id="RHEA-COMP:9603"/>
        <dbReference type="ChEBI" id="CHEBI:15378"/>
        <dbReference type="ChEBI" id="CHEBI:58405"/>
        <dbReference type="ChEBI" id="CHEBI:60033"/>
        <dbReference type="ChEBI" id="CHEBI:78435"/>
        <dbReference type="EC" id="2.4.99.28"/>
    </reaction>
</comment>
<dbReference type="InterPro" id="IPR001264">
    <property type="entry name" value="Glyco_trans_51"/>
</dbReference>
<dbReference type="PANTHER" id="PTHR32282">
    <property type="entry name" value="BINDING PROTEIN TRANSPEPTIDASE, PUTATIVE-RELATED"/>
    <property type="match status" value="1"/>
</dbReference>
<dbReference type="SUPFAM" id="SSF53955">
    <property type="entry name" value="Lysozyme-like"/>
    <property type="match status" value="1"/>
</dbReference>
<dbReference type="GO" id="GO:0008658">
    <property type="term" value="F:penicillin binding"/>
    <property type="evidence" value="ECO:0007669"/>
    <property type="project" value="InterPro"/>
</dbReference>
<dbReference type="GO" id="GO:0071555">
    <property type="term" value="P:cell wall organization"/>
    <property type="evidence" value="ECO:0007669"/>
    <property type="project" value="UniProtKB-KW"/>
</dbReference>
<dbReference type="InterPro" id="IPR050396">
    <property type="entry name" value="Glycosyltr_51/Transpeptidase"/>
</dbReference>
<keyword evidence="7" id="KW-0378">Hydrolase</keyword>
<comment type="similarity">
    <text evidence="1">In the C-terminal section; belongs to the transpeptidase family.</text>
</comment>
<organism evidence="18 19">
    <name type="scientific">Cylindrospermopsis curvispora GIHE-G1</name>
    <dbReference type="NCBI Taxonomy" id="2666332"/>
    <lineage>
        <taxon>Bacteria</taxon>
        <taxon>Bacillati</taxon>
        <taxon>Cyanobacteriota</taxon>
        <taxon>Cyanophyceae</taxon>
        <taxon>Nostocales</taxon>
        <taxon>Aphanizomenonaceae</taxon>
        <taxon>Cylindrospermopsis</taxon>
    </lineage>
</organism>
<evidence type="ECO:0000313" key="19">
    <source>
        <dbReference type="Proteomes" id="UP000516013"/>
    </source>
</evidence>
<proteinExistence type="inferred from homology"/>
<comment type="similarity">
    <text evidence="2">In the N-terminal section; belongs to the glycosyltransferase 51 family.</text>
</comment>
<dbReference type="GO" id="GO:0008360">
    <property type="term" value="P:regulation of cell shape"/>
    <property type="evidence" value="ECO:0007669"/>
    <property type="project" value="UniProtKB-KW"/>
</dbReference>
<dbReference type="Gene3D" id="3.40.710.10">
    <property type="entry name" value="DD-peptidase/beta-lactamase superfamily"/>
    <property type="match status" value="1"/>
</dbReference>
<evidence type="ECO:0000256" key="12">
    <source>
        <dbReference type="ARBA" id="ARBA00034000"/>
    </source>
</evidence>
<dbReference type="InterPro" id="IPR023346">
    <property type="entry name" value="Lysozyme-like_dom_sf"/>
</dbReference>
<keyword evidence="10" id="KW-0511">Multifunctional enzyme</keyword>
<keyword evidence="8" id="KW-0133">Cell shape</keyword>
<evidence type="ECO:0000313" key="18">
    <source>
        <dbReference type="EMBL" id="QNP30379.1"/>
    </source>
</evidence>
<dbReference type="NCBIfam" id="TIGR02074">
    <property type="entry name" value="PBP_1a_fam"/>
    <property type="match status" value="1"/>
</dbReference>
<evidence type="ECO:0000256" key="13">
    <source>
        <dbReference type="ARBA" id="ARBA00049902"/>
    </source>
</evidence>
<evidence type="ECO:0000256" key="7">
    <source>
        <dbReference type="ARBA" id="ARBA00022801"/>
    </source>
</evidence>
<gene>
    <name evidence="18" type="ORF">IAR63_04845</name>
</gene>
<evidence type="ECO:0000256" key="4">
    <source>
        <dbReference type="ARBA" id="ARBA00022670"/>
    </source>
</evidence>
<feature type="region of interest" description="Disordered" evidence="14">
    <location>
        <begin position="551"/>
        <end position="570"/>
    </location>
</feature>
<name>A0A7H0F2W3_9CYAN</name>
<dbReference type="EMBL" id="CP060822">
    <property type="protein sequence ID" value="QNP30379.1"/>
    <property type="molecule type" value="Genomic_DNA"/>
</dbReference>
<keyword evidence="3" id="KW-0121">Carboxypeptidase</keyword>
<evidence type="ECO:0000256" key="1">
    <source>
        <dbReference type="ARBA" id="ARBA00007090"/>
    </source>
</evidence>